<dbReference type="EMBL" id="CP040812">
    <property type="protein sequence ID" value="QCY69444.1"/>
    <property type="molecule type" value="Genomic_DNA"/>
</dbReference>
<feature type="transmembrane region" description="Helical" evidence="1">
    <location>
        <begin position="56"/>
        <end position="83"/>
    </location>
</feature>
<keyword evidence="3" id="KW-1185">Reference proteome</keyword>
<feature type="transmembrane region" description="Helical" evidence="1">
    <location>
        <begin position="89"/>
        <end position="109"/>
    </location>
</feature>
<keyword evidence="1" id="KW-0472">Membrane</keyword>
<proteinExistence type="predicted"/>
<name>A0A5B7X1H3_9FLAO</name>
<evidence type="ECO:0000313" key="2">
    <source>
        <dbReference type="EMBL" id="QCY69444.1"/>
    </source>
</evidence>
<dbReference type="OrthoDB" id="978538at2"/>
<keyword evidence="1" id="KW-0812">Transmembrane</keyword>
<dbReference type="AlphaFoldDB" id="A0A5B7X1H3"/>
<dbReference type="RefSeq" id="WP_139066011.1">
    <property type="nucleotide sequence ID" value="NZ_CP040812.1"/>
</dbReference>
<feature type="transmembrane region" description="Helical" evidence="1">
    <location>
        <begin position="138"/>
        <end position="171"/>
    </location>
</feature>
<gene>
    <name evidence="2" type="ORF">FHG64_08595</name>
</gene>
<protein>
    <submittedName>
        <fullName evidence="2">Uncharacterized protein</fullName>
    </submittedName>
</protein>
<accession>A0A5B7X1H3</accession>
<dbReference type="Proteomes" id="UP000309016">
    <property type="component" value="Chromosome"/>
</dbReference>
<evidence type="ECO:0000256" key="1">
    <source>
        <dbReference type="SAM" id="Phobius"/>
    </source>
</evidence>
<keyword evidence="1" id="KW-1133">Transmembrane helix</keyword>
<organism evidence="2 3">
    <name type="scientific">Antarcticibacterium flavum</name>
    <dbReference type="NCBI Taxonomy" id="2058175"/>
    <lineage>
        <taxon>Bacteria</taxon>
        <taxon>Pseudomonadati</taxon>
        <taxon>Bacteroidota</taxon>
        <taxon>Flavobacteriia</taxon>
        <taxon>Flavobacteriales</taxon>
        <taxon>Flavobacteriaceae</taxon>
        <taxon>Antarcticibacterium</taxon>
    </lineage>
</organism>
<dbReference type="KEGG" id="afla:FHG64_08595"/>
<evidence type="ECO:0000313" key="3">
    <source>
        <dbReference type="Proteomes" id="UP000309016"/>
    </source>
</evidence>
<sequence>MVDLSLQMFFPTFVCVAIVFILFWKYVKKILPVSKRVPVIEGVKNYRRLHRINSHFWGIFSCFVVQILVYSIAPQFLFIFFPVDHLQHPVILGIGVLLLKFSLGIILIAQIQIDQKLTQITKENDQTILFKSLRRFEGLLISGMMLIFIGFSITIPSLFSLTLVIIGFYIYNKTI</sequence>
<feature type="transmembrane region" description="Helical" evidence="1">
    <location>
        <begin position="6"/>
        <end position="27"/>
    </location>
</feature>
<reference evidence="2 3" key="1">
    <citation type="submission" date="2019-06" db="EMBL/GenBank/DDBJ databases">
        <title>Complete genome sequence of Antarcticibacterium flavum KCTC 52984T from an Antarctic marine sediment.</title>
        <authorList>
            <person name="Lee Y.M."/>
            <person name="Shin S.C."/>
        </authorList>
    </citation>
    <scope>NUCLEOTIDE SEQUENCE [LARGE SCALE GENOMIC DNA]</scope>
    <source>
        <strain evidence="2 3">KCTC 52984</strain>
    </source>
</reference>